<comment type="caution">
    <text evidence="3">The sequence shown here is derived from an EMBL/GenBank/DDBJ whole genome shotgun (WGS) entry which is preliminary data.</text>
</comment>
<protein>
    <submittedName>
        <fullName evidence="3">Uncharacterized protein</fullName>
    </submittedName>
</protein>
<name>A0AAN8END1_TRICO</name>
<evidence type="ECO:0000256" key="1">
    <source>
        <dbReference type="SAM" id="Coils"/>
    </source>
</evidence>
<evidence type="ECO:0000313" key="3">
    <source>
        <dbReference type="EMBL" id="KAK5964776.1"/>
    </source>
</evidence>
<feature type="compositionally biased region" description="Low complexity" evidence="2">
    <location>
        <begin position="347"/>
        <end position="359"/>
    </location>
</feature>
<sequence length="367" mass="41241">MTPEDRHALNVLETKIAAMERKLRNAKAARDSYVRLLNEKYPDWRTSSTSVKGLYAPKETMVNRLLTSEYNWDEERDRRERFVPRYRPLPLYEDIPPNGPLLSSDMERIRRRLTEISKQLRIIKEDRLNITTEDYLRRKVEIEAEGYDKNASLAAIRSRLSDISLAKVEPVTTPTSEQILFMKFDEERDKYMADIRDGRVAPSSIVPAPQFVTLTSTAAPATIVESPQPAVHQPDKPDLPGNKPTAVLRSDKQSSPSEGRTTTSQDQIPQQSQAQVQTKEQSASAAQQSSVYQKMKGLFGNTNTSDTDDDISVQANPTANTSKQPLPVSMPPVVRQSSASMLSQYLATANSNNKDATSSDSDDDFFK</sequence>
<dbReference type="AlphaFoldDB" id="A0AAN8END1"/>
<accession>A0AAN8END1</accession>
<feature type="coiled-coil region" evidence="1">
    <location>
        <begin position="9"/>
        <end position="39"/>
    </location>
</feature>
<feature type="region of interest" description="Disordered" evidence="2">
    <location>
        <begin position="225"/>
        <end position="367"/>
    </location>
</feature>
<organism evidence="3 4">
    <name type="scientific">Trichostrongylus colubriformis</name>
    <name type="common">Black scour worm</name>
    <dbReference type="NCBI Taxonomy" id="6319"/>
    <lineage>
        <taxon>Eukaryota</taxon>
        <taxon>Metazoa</taxon>
        <taxon>Ecdysozoa</taxon>
        <taxon>Nematoda</taxon>
        <taxon>Chromadorea</taxon>
        <taxon>Rhabditida</taxon>
        <taxon>Rhabditina</taxon>
        <taxon>Rhabditomorpha</taxon>
        <taxon>Strongyloidea</taxon>
        <taxon>Trichostrongylidae</taxon>
        <taxon>Trichostrongylus</taxon>
    </lineage>
</organism>
<feature type="compositionally biased region" description="Polar residues" evidence="2">
    <location>
        <begin position="335"/>
        <end position="346"/>
    </location>
</feature>
<dbReference type="Proteomes" id="UP001331761">
    <property type="component" value="Unassembled WGS sequence"/>
</dbReference>
<keyword evidence="1" id="KW-0175">Coiled coil</keyword>
<evidence type="ECO:0000313" key="4">
    <source>
        <dbReference type="Proteomes" id="UP001331761"/>
    </source>
</evidence>
<feature type="compositionally biased region" description="Polar residues" evidence="2">
    <location>
        <begin position="313"/>
        <end position="324"/>
    </location>
</feature>
<reference evidence="3 4" key="1">
    <citation type="submission" date="2019-10" db="EMBL/GenBank/DDBJ databases">
        <title>Assembly and Annotation for the nematode Trichostrongylus colubriformis.</title>
        <authorList>
            <person name="Martin J."/>
        </authorList>
    </citation>
    <scope>NUCLEOTIDE SEQUENCE [LARGE SCALE GENOMIC DNA]</scope>
    <source>
        <strain evidence="3">G859</strain>
        <tissue evidence="3">Whole worm</tissue>
    </source>
</reference>
<dbReference type="EMBL" id="WIXE01025352">
    <property type="protein sequence ID" value="KAK5964776.1"/>
    <property type="molecule type" value="Genomic_DNA"/>
</dbReference>
<feature type="compositionally biased region" description="Low complexity" evidence="2">
    <location>
        <begin position="261"/>
        <end position="290"/>
    </location>
</feature>
<evidence type="ECO:0000256" key="2">
    <source>
        <dbReference type="SAM" id="MobiDB-lite"/>
    </source>
</evidence>
<proteinExistence type="predicted"/>
<gene>
    <name evidence="3" type="ORF">GCK32_000454</name>
</gene>
<keyword evidence="4" id="KW-1185">Reference proteome</keyword>